<gene>
    <name evidence="2" type="ORF">SAMN05444351_1896</name>
</gene>
<dbReference type="InterPro" id="IPR024344">
    <property type="entry name" value="MDMPI_metal-binding"/>
</dbReference>
<evidence type="ECO:0000259" key="1">
    <source>
        <dbReference type="Pfam" id="PF11716"/>
    </source>
</evidence>
<dbReference type="STRING" id="1070870.SAMN05444351_1896"/>
<dbReference type="RefSeq" id="WP_073419927.1">
    <property type="nucleotide sequence ID" value="NZ_FQVX01000002.1"/>
</dbReference>
<proteinExistence type="predicted"/>
<dbReference type="EMBL" id="FQVX01000002">
    <property type="protein sequence ID" value="SHG23279.1"/>
    <property type="molecule type" value="Genomic_DNA"/>
</dbReference>
<dbReference type="Gene3D" id="1.20.120.450">
    <property type="entry name" value="dinb family like domain"/>
    <property type="match status" value="1"/>
</dbReference>
<dbReference type="Proteomes" id="UP000184471">
    <property type="component" value="Unassembled WGS sequence"/>
</dbReference>
<dbReference type="OrthoDB" id="5178565at2"/>
<name>A0A1M5I5C7_9ACTN</name>
<dbReference type="InterPro" id="IPR034660">
    <property type="entry name" value="DinB/YfiT-like"/>
</dbReference>
<evidence type="ECO:0000313" key="2">
    <source>
        <dbReference type="EMBL" id="SHG23279.1"/>
    </source>
</evidence>
<keyword evidence="3" id="KW-1185">Reference proteome</keyword>
<organism evidence="2 3">
    <name type="scientific">Geodermatophilus nigrescens</name>
    <dbReference type="NCBI Taxonomy" id="1070870"/>
    <lineage>
        <taxon>Bacteria</taxon>
        <taxon>Bacillati</taxon>
        <taxon>Actinomycetota</taxon>
        <taxon>Actinomycetes</taxon>
        <taxon>Geodermatophilales</taxon>
        <taxon>Geodermatophilaceae</taxon>
        <taxon>Geodermatophilus</taxon>
    </lineage>
</organism>
<dbReference type="Pfam" id="PF11716">
    <property type="entry name" value="MDMPI_N"/>
    <property type="match status" value="1"/>
</dbReference>
<reference evidence="2 3" key="1">
    <citation type="submission" date="2016-11" db="EMBL/GenBank/DDBJ databases">
        <authorList>
            <person name="Jaros S."/>
            <person name="Januszkiewicz K."/>
            <person name="Wedrychowicz H."/>
        </authorList>
    </citation>
    <scope>NUCLEOTIDE SEQUENCE [LARGE SCALE GENOMIC DNA]</scope>
    <source>
        <strain evidence="2 3">DSM 45408</strain>
    </source>
</reference>
<dbReference type="AlphaFoldDB" id="A0A1M5I5C7"/>
<feature type="domain" description="Mycothiol-dependent maleylpyruvate isomerase metal-binding" evidence="1">
    <location>
        <begin position="13"/>
        <end position="101"/>
    </location>
</feature>
<dbReference type="GO" id="GO:0046872">
    <property type="term" value="F:metal ion binding"/>
    <property type="evidence" value="ECO:0007669"/>
    <property type="project" value="InterPro"/>
</dbReference>
<dbReference type="NCBIfam" id="TIGR03083">
    <property type="entry name" value="maleylpyruvate isomerase family mycothiol-dependent enzyme"/>
    <property type="match status" value="1"/>
</dbReference>
<sequence length="211" mass="22521">MNRDDVHARTARNRRRLADVLEGLGPAQWEAGTLCEGWTVRVLAGHLLQPMLVGFGRFLLASLRHRGDTAATVDSLARRLARPGPAELVALLRRHAGDRVDPPRVGPMGPFAETCVHLRDLARPLGLDADVPREDWVLLLDHLVSPGVAPGLTTPARAGGLTLRATDAGWRHGTGPAVAGTVEALAMALTGRRAALADLDGPGREVLARRP</sequence>
<evidence type="ECO:0000313" key="3">
    <source>
        <dbReference type="Proteomes" id="UP000184471"/>
    </source>
</evidence>
<accession>A0A1M5I5C7</accession>
<dbReference type="SUPFAM" id="SSF109854">
    <property type="entry name" value="DinB/YfiT-like putative metalloenzymes"/>
    <property type="match status" value="1"/>
</dbReference>
<dbReference type="InterPro" id="IPR017517">
    <property type="entry name" value="Maleyloyr_isom"/>
</dbReference>
<protein>
    <submittedName>
        <fullName evidence="2">TIGR03083 family protein</fullName>
    </submittedName>
</protein>